<keyword evidence="2 4" id="KW-0732">Signal</keyword>
<comment type="caution">
    <text evidence="6">The sequence shown here is derived from an EMBL/GenBank/DDBJ whole genome shotgun (WGS) entry which is preliminary data.</text>
</comment>
<evidence type="ECO:0000256" key="1">
    <source>
        <dbReference type="ARBA" id="ARBA00010062"/>
    </source>
</evidence>
<feature type="domain" description="Leucine-binding protein" evidence="5">
    <location>
        <begin position="27"/>
        <end position="368"/>
    </location>
</feature>
<evidence type="ECO:0000313" key="7">
    <source>
        <dbReference type="Proteomes" id="UP000295122"/>
    </source>
</evidence>
<evidence type="ECO:0000259" key="5">
    <source>
        <dbReference type="Pfam" id="PF13458"/>
    </source>
</evidence>
<feature type="signal peptide" evidence="4">
    <location>
        <begin position="1"/>
        <end position="24"/>
    </location>
</feature>
<dbReference type="AlphaFoldDB" id="A0A4R7BYR6"/>
<proteinExistence type="inferred from homology"/>
<dbReference type="GO" id="GO:0006865">
    <property type="term" value="P:amino acid transport"/>
    <property type="evidence" value="ECO:0007669"/>
    <property type="project" value="UniProtKB-KW"/>
</dbReference>
<dbReference type="Gene3D" id="3.40.50.2300">
    <property type="match status" value="2"/>
</dbReference>
<keyword evidence="3" id="KW-0813">Transport</keyword>
<dbReference type="Pfam" id="PF13458">
    <property type="entry name" value="Peripla_BP_6"/>
    <property type="match status" value="1"/>
</dbReference>
<name>A0A4R7BYR6_9HYPH</name>
<dbReference type="InterPro" id="IPR028081">
    <property type="entry name" value="Leu-bd"/>
</dbReference>
<dbReference type="Proteomes" id="UP000295122">
    <property type="component" value="Unassembled WGS sequence"/>
</dbReference>
<feature type="chain" id="PRO_5020503765" evidence="4">
    <location>
        <begin position="25"/>
        <end position="404"/>
    </location>
</feature>
<dbReference type="EMBL" id="SNZR01000013">
    <property type="protein sequence ID" value="TDR90422.1"/>
    <property type="molecule type" value="Genomic_DNA"/>
</dbReference>
<dbReference type="CDD" id="cd06327">
    <property type="entry name" value="PBP1_SBP-like"/>
    <property type="match status" value="1"/>
</dbReference>
<evidence type="ECO:0000256" key="2">
    <source>
        <dbReference type="ARBA" id="ARBA00022729"/>
    </source>
</evidence>
<dbReference type="InterPro" id="IPR051010">
    <property type="entry name" value="BCAA_transport"/>
</dbReference>
<dbReference type="OrthoDB" id="5794591at2"/>
<dbReference type="SUPFAM" id="SSF53822">
    <property type="entry name" value="Periplasmic binding protein-like I"/>
    <property type="match status" value="1"/>
</dbReference>
<comment type="similarity">
    <text evidence="1">Belongs to the leucine-binding protein family.</text>
</comment>
<evidence type="ECO:0000256" key="3">
    <source>
        <dbReference type="ARBA" id="ARBA00022970"/>
    </source>
</evidence>
<reference evidence="6 7" key="1">
    <citation type="submission" date="2019-03" db="EMBL/GenBank/DDBJ databases">
        <title>Genomic Encyclopedia of Type Strains, Phase IV (KMG-IV): sequencing the most valuable type-strain genomes for metagenomic binning, comparative biology and taxonomic classification.</title>
        <authorList>
            <person name="Goeker M."/>
        </authorList>
    </citation>
    <scope>NUCLEOTIDE SEQUENCE [LARGE SCALE GENOMIC DNA]</scope>
    <source>
        <strain evidence="6 7">DSM 25903</strain>
    </source>
</reference>
<keyword evidence="3" id="KW-0029">Amino-acid transport</keyword>
<gene>
    <name evidence="6" type="ORF">EV668_3273</name>
</gene>
<dbReference type="PANTHER" id="PTHR30483:SF6">
    <property type="entry name" value="PERIPLASMIC BINDING PROTEIN OF ABC TRANSPORTER FOR NATURAL AMINO ACIDS"/>
    <property type="match status" value="1"/>
</dbReference>
<dbReference type="PANTHER" id="PTHR30483">
    <property type="entry name" value="LEUCINE-SPECIFIC-BINDING PROTEIN"/>
    <property type="match status" value="1"/>
</dbReference>
<dbReference type="RefSeq" id="WP_133771806.1">
    <property type="nucleotide sequence ID" value="NZ_SNZR01000013.1"/>
</dbReference>
<protein>
    <submittedName>
        <fullName evidence="6">Branched-chain amino acid transport system substrate-binding protein</fullName>
    </submittedName>
</protein>
<organism evidence="6 7">
    <name type="scientific">Enterovirga rhinocerotis</name>
    <dbReference type="NCBI Taxonomy" id="1339210"/>
    <lineage>
        <taxon>Bacteria</taxon>
        <taxon>Pseudomonadati</taxon>
        <taxon>Pseudomonadota</taxon>
        <taxon>Alphaproteobacteria</taxon>
        <taxon>Hyphomicrobiales</taxon>
        <taxon>Methylobacteriaceae</taxon>
        <taxon>Enterovirga</taxon>
    </lineage>
</organism>
<dbReference type="InterPro" id="IPR028082">
    <property type="entry name" value="Peripla_BP_I"/>
</dbReference>
<sequence>MKDLRLAWCGALAAVSLFASGAAAQTPVKLGVLADMSGIFSDIGGMGAAEATRMAAEDYEKARPGKLKIEVVSADAQNKPDISSAIARKWFDSEGVDALIDLPTSAISLAIAPLVREKNKVALFTASGSSDLTGKACTPNSVHWTYDTWALSHGTADAITKAGGKSWFFLTADFALGHSLERDATAVINENGGKVLGGIRHPTDAKDFSSYLLQAQASKAQVIGLTNAGGDTINAIKQASEFGIVEGGQKLAGMLLFLSDIHSVGLKTAQGLQLTTAFYWDLNDSTRSFGERYAARNGGRLPTMNQAGAYSAVLAYLKAVEKVGSPKDGAAVVKAIREAGPFEDPLFGKTWLREDGRVVHDMMLVEVKKPSESKRPYDYYKVLATIPAERAFRPLKDGGCPLVK</sequence>
<keyword evidence="7" id="KW-1185">Reference proteome</keyword>
<evidence type="ECO:0000256" key="4">
    <source>
        <dbReference type="SAM" id="SignalP"/>
    </source>
</evidence>
<evidence type="ECO:0000313" key="6">
    <source>
        <dbReference type="EMBL" id="TDR90422.1"/>
    </source>
</evidence>
<accession>A0A4R7BYR6</accession>